<evidence type="ECO:0000256" key="1">
    <source>
        <dbReference type="PIRSR" id="PIRSR605493-1"/>
    </source>
</evidence>
<keyword evidence="1" id="KW-0479">Metal-binding</keyword>
<organism evidence="2 3">
    <name type="scientific">Lachancea quebecensis</name>
    <dbReference type="NCBI Taxonomy" id="1654605"/>
    <lineage>
        <taxon>Eukaryota</taxon>
        <taxon>Fungi</taxon>
        <taxon>Dikarya</taxon>
        <taxon>Ascomycota</taxon>
        <taxon>Saccharomycotina</taxon>
        <taxon>Saccharomycetes</taxon>
        <taxon>Saccharomycetales</taxon>
        <taxon>Saccharomycetaceae</taxon>
        <taxon>Lachancea</taxon>
    </lineage>
</organism>
<sequence length="235" mass="25548">MTSVSTNLSKFSTCDVSDGLLNRNGDLYGGFFPNLQKWSGSSEHSVAGKAYTVLFAPCDDPREEVNYIDSVPPGSFIVIALTVPLQLECAPYTRIPQALYGGLMSTRAQYQGACGSVVFGRVRDLEEHKALGFPVFSYGLGSCAARMAVKPVGVNVPLQILSHHDEFRTINPGDYIVGDCHGIVRIPAAVDTEELTKYIEKSVEVDESIAGDVKDGKPLKASQKERRAVLKKFTQ</sequence>
<dbReference type="PANTHER" id="PTHR33254:SF28">
    <property type="entry name" value="4-HYDROXY-4-METHYL-2-OXOGLUTARATE ALDOLASE"/>
    <property type="match status" value="1"/>
</dbReference>
<dbReference type="PANTHER" id="PTHR33254">
    <property type="entry name" value="4-HYDROXY-4-METHYL-2-OXOGLUTARATE ALDOLASE 3-RELATED"/>
    <property type="match status" value="1"/>
</dbReference>
<dbReference type="InterPro" id="IPR005493">
    <property type="entry name" value="RraA/RraA-like"/>
</dbReference>
<accession>A0A0P1KQP5</accession>
<dbReference type="OrthoDB" id="1476984at2759"/>
<feature type="binding site" evidence="1">
    <location>
        <begin position="101"/>
        <end position="104"/>
    </location>
    <ligand>
        <name>substrate</name>
    </ligand>
</feature>
<gene>
    <name evidence="2" type="ORF">LAQU0_S04e03994g</name>
</gene>
<dbReference type="GO" id="GO:0008948">
    <property type="term" value="F:oxaloacetate decarboxylase activity"/>
    <property type="evidence" value="ECO:0007669"/>
    <property type="project" value="TreeGrafter"/>
</dbReference>
<dbReference type="AlphaFoldDB" id="A0A0P1KQP5"/>
<dbReference type="EMBL" id="LN890563">
    <property type="protein sequence ID" value="CUS21925.1"/>
    <property type="molecule type" value="Genomic_DNA"/>
</dbReference>
<dbReference type="Proteomes" id="UP000236544">
    <property type="component" value="Unassembled WGS sequence"/>
</dbReference>
<dbReference type="Gene3D" id="3.50.30.40">
    <property type="entry name" value="Ribonuclease E inhibitor RraA/RraA-like"/>
    <property type="match status" value="1"/>
</dbReference>
<reference evidence="3" key="1">
    <citation type="submission" date="2015-10" db="EMBL/GenBank/DDBJ databases">
        <authorList>
            <person name="Devillers H."/>
        </authorList>
    </citation>
    <scope>NUCLEOTIDE SEQUENCE [LARGE SCALE GENOMIC DNA]</scope>
</reference>
<name>A0A0P1KQP5_9SACH</name>
<comment type="cofactor">
    <cofactor evidence="1">
        <name>Mg(2+)</name>
        <dbReference type="ChEBI" id="CHEBI:18420"/>
    </cofactor>
</comment>
<dbReference type="GO" id="GO:0047443">
    <property type="term" value="F:4-hydroxy-4-methyl-2-oxoglutarate aldolase activity"/>
    <property type="evidence" value="ECO:0007669"/>
    <property type="project" value="TreeGrafter"/>
</dbReference>
<feature type="binding site" evidence="1">
    <location>
        <position position="123"/>
    </location>
    <ligand>
        <name>substrate</name>
    </ligand>
</feature>
<keyword evidence="3" id="KW-1185">Reference proteome</keyword>
<dbReference type="Pfam" id="PF03737">
    <property type="entry name" value="RraA-like"/>
    <property type="match status" value="1"/>
</dbReference>
<evidence type="ECO:0000313" key="2">
    <source>
        <dbReference type="EMBL" id="CUS21925.1"/>
    </source>
</evidence>
<feature type="binding site" evidence="1">
    <location>
        <position position="124"/>
    </location>
    <ligand>
        <name>Mg(2+)</name>
        <dbReference type="ChEBI" id="CHEBI:18420"/>
    </ligand>
</feature>
<dbReference type="CDD" id="cd16841">
    <property type="entry name" value="RraA_family"/>
    <property type="match status" value="1"/>
</dbReference>
<proteinExistence type="predicted"/>
<keyword evidence="1" id="KW-0460">Magnesium</keyword>
<dbReference type="GO" id="GO:0046872">
    <property type="term" value="F:metal ion binding"/>
    <property type="evidence" value="ECO:0007669"/>
    <property type="project" value="UniProtKB-KW"/>
</dbReference>
<protein>
    <submittedName>
        <fullName evidence="2">LAQU0S04e03994g1_1</fullName>
    </submittedName>
</protein>
<dbReference type="InterPro" id="IPR036704">
    <property type="entry name" value="RraA/RraA-like_sf"/>
</dbReference>
<dbReference type="SUPFAM" id="SSF89562">
    <property type="entry name" value="RraA-like"/>
    <property type="match status" value="1"/>
</dbReference>
<evidence type="ECO:0000313" key="3">
    <source>
        <dbReference type="Proteomes" id="UP000236544"/>
    </source>
</evidence>